<organism evidence="12 13">
    <name type="scientific">Aspergillus puulaauensis</name>
    <dbReference type="NCBI Taxonomy" id="1220207"/>
    <lineage>
        <taxon>Eukaryota</taxon>
        <taxon>Fungi</taxon>
        <taxon>Dikarya</taxon>
        <taxon>Ascomycota</taxon>
        <taxon>Pezizomycotina</taxon>
        <taxon>Eurotiomycetes</taxon>
        <taxon>Eurotiomycetidae</taxon>
        <taxon>Eurotiales</taxon>
        <taxon>Aspergillaceae</taxon>
        <taxon>Aspergillus</taxon>
    </lineage>
</organism>
<keyword evidence="13" id="KW-1185">Reference proteome</keyword>
<dbReference type="InterPro" id="IPR001499">
    <property type="entry name" value="GPCR_STE3"/>
</dbReference>
<evidence type="ECO:0000256" key="7">
    <source>
        <dbReference type="ARBA" id="ARBA00023136"/>
    </source>
</evidence>
<dbReference type="EMBL" id="AP024450">
    <property type="protein sequence ID" value="BCS29822.1"/>
    <property type="molecule type" value="Genomic_DNA"/>
</dbReference>
<feature type="transmembrane region" description="Helical" evidence="11">
    <location>
        <begin position="223"/>
        <end position="243"/>
    </location>
</feature>
<dbReference type="PANTHER" id="PTHR28097:SF1">
    <property type="entry name" value="PHEROMONE A FACTOR RECEPTOR"/>
    <property type="match status" value="1"/>
</dbReference>
<dbReference type="Proteomes" id="UP000654913">
    <property type="component" value="Chromosome 8"/>
</dbReference>
<dbReference type="GO" id="GO:0004932">
    <property type="term" value="F:mating-type factor pheromone receptor activity"/>
    <property type="evidence" value="ECO:0007669"/>
    <property type="project" value="InterPro"/>
</dbReference>
<dbReference type="RefSeq" id="XP_041562008.1">
    <property type="nucleotide sequence ID" value="XM_041696371.1"/>
</dbReference>
<reference evidence="12" key="2">
    <citation type="submission" date="2021-02" db="EMBL/GenBank/DDBJ databases">
        <title>Aspergillus puulaauensis MK2 genome sequence.</title>
        <authorList>
            <person name="Futagami T."/>
            <person name="Mori K."/>
            <person name="Kadooka C."/>
            <person name="Tanaka T."/>
        </authorList>
    </citation>
    <scope>NUCLEOTIDE SEQUENCE</scope>
    <source>
        <strain evidence="12">MK2</strain>
    </source>
</reference>
<keyword evidence="8 12" id="KW-0675">Receptor</keyword>
<evidence type="ECO:0000256" key="10">
    <source>
        <dbReference type="SAM" id="MobiDB-lite"/>
    </source>
</evidence>
<evidence type="ECO:0000256" key="1">
    <source>
        <dbReference type="ARBA" id="ARBA00004141"/>
    </source>
</evidence>
<evidence type="ECO:0000256" key="5">
    <source>
        <dbReference type="ARBA" id="ARBA00022989"/>
    </source>
</evidence>
<evidence type="ECO:0000256" key="9">
    <source>
        <dbReference type="ARBA" id="ARBA00023224"/>
    </source>
</evidence>
<accession>A0A7R7XYH6</accession>
<evidence type="ECO:0000256" key="8">
    <source>
        <dbReference type="ARBA" id="ARBA00023170"/>
    </source>
</evidence>
<protein>
    <submittedName>
        <fullName evidence="12">A-factor receptor</fullName>
    </submittedName>
</protein>
<keyword evidence="4 11" id="KW-0812">Transmembrane</keyword>
<keyword evidence="3" id="KW-0589">Pheromone response</keyword>
<dbReference type="GO" id="GO:0000750">
    <property type="term" value="P:pheromone-dependent signal transduction involved in conjugation with cellular fusion"/>
    <property type="evidence" value="ECO:0007669"/>
    <property type="project" value="TreeGrafter"/>
</dbReference>
<feature type="compositionally biased region" description="Low complexity" evidence="10">
    <location>
        <begin position="375"/>
        <end position="390"/>
    </location>
</feature>
<gene>
    <name evidence="12" type="primary">STE3</name>
    <name evidence="12" type="ORF">APUU_80125S</name>
</gene>
<feature type="region of interest" description="Disordered" evidence="10">
    <location>
        <begin position="327"/>
        <end position="356"/>
    </location>
</feature>
<evidence type="ECO:0000256" key="11">
    <source>
        <dbReference type="SAM" id="Phobius"/>
    </source>
</evidence>
<keyword evidence="6" id="KW-0297">G-protein coupled receptor</keyword>
<feature type="transmembrane region" description="Helical" evidence="11">
    <location>
        <begin position="284"/>
        <end position="300"/>
    </location>
</feature>
<evidence type="ECO:0000256" key="2">
    <source>
        <dbReference type="ARBA" id="ARBA00011085"/>
    </source>
</evidence>
<dbReference type="AlphaFoldDB" id="A0A7R7XYH6"/>
<dbReference type="PRINTS" id="PR00899">
    <property type="entry name" value="GPCRSTE3"/>
</dbReference>
<comment type="subcellular location">
    <subcellularLocation>
        <location evidence="1">Membrane</location>
        <topology evidence="1">Multi-pass membrane protein</topology>
    </subcellularLocation>
</comment>
<dbReference type="PANTHER" id="PTHR28097">
    <property type="entry name" value="PHEROMONE A FACTOR RECEPTOR"/>
    <property type="match status" value="1"/>
</dbReference>
<dbReference type="GeneID" id="64979819"/>
<dbReference type="GO" id="GO:0005886">
    <property type="term" value="C:plasma membrane"/>
    <property type="evidence" value="ECO:0007669"/>
    <property type="project" value="TreeGrafter"/>
</dbReference>
<proteinExistence type="inferred from homology"/>
<feature type="transmembrane region" description="Helical" evidence="11">
    <location>
        <begin position="128"/>
        <end position="148"/>
    </location>
</feature>
<feature type="transmembrane region" description="Helical" evidence="11">
    <location>
        <begin position="16"/>
        <end position="35"/>
    </location>
</feature>
<feature type="compositionally biased region" description="Polar residues" evidence="10">
    <location>
        <begin position="327"/>
        <end position="354"/>
    </location>
</feature>
<keyword evidence="9" id="KW-0807">Transducer</keyword>
<feature type="transmembrane region" description="Helical" evidence="11">
    <location>
        <begin position="168"/>
        <end position="195"/>
    </location>
</feature>
<keyword evidence="5 11" id="KW-1133">Transmembrane helix</keyword>
<reference evidence="12" key="1">
    <citation type="submission" date="2021-01" db="EMBL/GenBank/DDBJ databases">
        <authorList>
            <consortium name="Aspergillus puulaauensis MK2 genome sequencing consortium"/>
            <person name="Kazuki M."/>
            <person name="Futagami T."/>
        </authorList>
    </citation>
    <scope>NUCLEOTIDE SEQUENCE</scope>
    <source>
        <strain evidence="12">MK2</strain>
    </source>
</reference>
<keyword evidence="7 11" id="KW-0472">Membrane</keyword>
<name>A0A7R7XYH6_9EURO</name>
<comment type="similarity">
    <text evidence="2">Belongs to the G-protein coupled receptor 4 family.</text>
</comment>
<evidence type="ECO:0000256" key="6">
    <source>
        <dbReference type="ARBA" id="ARBA00023040"/>
    </source>
</evidence>
<evidence type="ECO:0000256" key="3">
    <source>
        <dbReference type="ARBA" id="ARBA00022507"/>
    </source>
</evidence>
<feature type="transmembrane region" description="Helical" evidence="11">
    <location>
        <begin position="47"/>
        <end position="66"/>
    </location>
</feature>
<feature type="region of interest" description="Disordered" evidence="10">
    <location>
        <begin position="370"/>
        <end position="390"/>
    </location>
</feature>
<dbReference type="KEGG" id="apuu:APUU_80125S"/>
<feature type="transmembrane region" description="Helical" evidence="11">
    <location>
        <begin position="86"/>
        <end position="108"/>
    </location>
</feature>
<evidence type="ECO:0000313" key="13">
    <source>
        <dbReference type="Proteomes" id="UP000654913"/>
    </source>
</evidence>
<evidence type="ECO:0000256" key="4">
    <source>
        <dbReference type="ARBA" id="ARBA00022692"/>
    </source>
</evidence>
<dbReference type="Pfam" id="PF02076">
    <property type="entry name" value="STE3"/>
    <property type="match status" value="1"/>
</dbReference>
<dbReference type="OrthoDB" id="2874149at2759"/>
<dbReference type="CDD" id="cd14966">
    <property type="entry name" value="7tmD_STE3"/>
    <property type="match status" value="1"/>
</dbReference>
<evidence type="ECO:0000313" key="12">
    <source>
        <dbReference type="EMBL" id="BCS29822.1"/>
    </source>
</evidence>
<sequence>MSSAGSTTMSRSTETVVMQTLSALSIMASVPPLALHWKNRNFPAGSLVGWYILLSLFNIINAFIWPTDDLDNWWDGVGLCDIQVKLLVASYVAVPGCLVCIFRSLACVLDTSRTTLVPSKRQRWRNRVVETMFCVVIPIVAALLHMIYQGNRYFIFAISGCVSGLDESWVSLALGYIWPLVIFLIAGYYCGLVLLRLRRYRNQFNEIIRAANSGLSKSRFLRLFFLSFVMVIAITPVQIYVVYVQIEASLPWHAFSFSNIHGGGHLWSQITKVPTQGKVFYDRWIPIAAGFMTFVFFGCGKDASRIYRAALRPFGLDRCFSPIQTSSTGSFPRDGSGSTSSRAQLISGNKNQKAPQDLYHASRISDHGYNDVEKGVSPSTSGSSGQSSKKGWLKTHLTWFGRSFPARREAMRSAPHLAIPSNTISTNAWAGTSTTMSRDSIEIELMPPRTDLIRVKQVIRQEREMQV</sequence>